<dbReference type="InterPro" id="IPR001173">
    <property type="entry name" value="Glyco_trans_2-like"/>
</dbReference>
<dbReference type="Pfam" id="PF00535">
    <property type="entry name" value="Glycos_transf_2"/>
    <property type="match status" value="1"/>
</dbReference>
<reference evidence="4" key="1">
    <citation type="submission" date="2016-07" db="EMBL/GenBank/DDBJ databases">
        <title>Nontailed viruses are major unrecognized killers of bacteria in the ocean.</title>
        <authorList>
            <person name="Kauffman K."/>
            <person name="Hussain F."/>
            <person name="Yang J."/>
            <person name="Arevalo P."/>
            <person name="Brown J."/>
            <person name="Cutler M."/>
            <person name="Kelly L."/>
            <person name="Polz M.F."/>
        </authorList>
    </citation>
    <scope>NUCLEOTIDE SEQUENCE [LARGE SCALE GENOMIC DNA]</scope>
    <source>
        <strain evidence="4">10N.261.55.E11</strain>
    </source>
</reference>
<dbReference type="SUPFAM" id="SSF53448">
    <property type="entry name" value="Nucleotide-diphospho-sugar transferases"/>
    <property type="match status" value="1"/>
</dbReference>
<organism evidence="3 4">
    <name type="scientific">Vibrio splendidus</name>
    <dbReference type="NCBI Taxonomy" id="29497"/>
    <lineage>
        <taxon>Bacteria</taxon>
        <taxon>Pseudomonadati</taxon>
        <taxon>Pseudomonadota</taxon>
        <taxon>Gammaproteobacteria</taxon>
        <taxon>Vibrionales</taxon>
        <taxon>Vibrionaceae</taxon>
        <taxon>Vibrio</taxon>
    </lineage>
</organism>
<dbReference type="CDD" id="cd02511">
    <property type="entry name" value="Beta4Glucosyltransferase"/>
    <property type="match status" value="1"/>
</dbReference>
<dbReference type="AlphaFoldDB" id="A0A2N7F9J7"/>
<dbReference type="InterPro" id="IPR029044">
    <property type="entry name" value="Nucleotide-diphossugar_trans"/>
</dbReference>
<dbReference type="PANTHER" id="PTHR43630:SF2">
    <property type="entry name" value="GLYCOSYLTRANSFERASE"/>
    <property type="match status" value="1"/>
</dbReference>
<evidence type="ECO:0000256" key="1">
    <source>
        <dbReference type="ARBA" id="ARBA00038494"/>
    </source>
</evidence>
<sequence>MISVLIITFNEEIHLERCIKSVSQVSDDIVIVDSFSSDDTENIAARSNVRFYQNEWTNHSSQINWALDNVDFKNEFVLRVDADEYLMDELIHELKCNVIDSPPADHINGLVIKRRTYFMGKWIRHGGYYPTKLLRLWRKGHARCEDRVMDEHMILLDGHYAHLEHDFIDENLAGLSSWTTKHNSYSNKEIEEFYKEKKSSANNANVGVAAKNRKRKSLYYRTPMFFRAFGFFIYRYLFRLGFLDGKEGFIYYVLQSFWYRFLIDAKIYEKEKAS</sequence>
<comment type="similarity">
    <text evidence="1">Belongs to the glycosyltransferase 2 family. WaaE/KdtX subfamily.</text>
</comment>
<accession>A0A2N7F9J7</accession>
<evidence type="ECO:0000313" key="3">
    <source>
        <dbReference type="EMBL" id="PMJ64142.1"/>
    </source>
</evidence>
<comment type="caution">
    <text evidence="3">The sequence shown here is derived from an EMBL/GenBank/DDBJ whole genome shotgun (WGS) entry which is preliminary data.</text>
</comment>
<dbReference type="Gene3D" id="3.90.550.10">
    <property type="entry name" value="Spore Coat Polysaccharide Biosynthesis Protein SpsA, Chain A"/>
    <property type="match status" value="1"/>
</dbReference>
<evidence type="ECO:0000313" key="4">
    <source>
        <dbReference type="Proteomes" id="UP000235330"/>
    </source>
</evidence>
<proteinExistence type="inferred from homology"/>
<dbReference type="PANTHER" id="PTHR43630">
    <property type="entry name" value="POLY-BETA-1,6-N-ACETYL-D-GLUCOSAMINE SYNTHASE"/>
    <property type="match status" value="1"/>
</dbReference>
<feature type="domain" description="Glycosyltransferase 2-like" evidence="2">
    <location>
        <begin position="3"/>
        <end position="122"/>
    </location>
</feature>
<name>A0A2N7F9J7_VIBSP</name>
<protein>
    <recommendedName>
        <fullName evidence="2">Glycosyltransferase 2-like domain-containing protein</fullName>
    </recommendedName>
</protein>
<gene>
    <name evidence="3" type="ORF">BCU17_03960</name>
</gene>
<dbReference type="Proteomes" id="UP000235330">
    <property type="component" value="Unassembled WGS sequence"/>
</dbReference>
<dbReference type="EMBL" id="MCWU01000035">
    <property type="protein sequence ID" value="PMJ64142.1"/>
    <property type="molecule type" value="Genomic_DNA"/>
</dbReference>
<evidence type="ECO:0000259" key="2">
    <source>
        <dbReference type="Pfam" id="PF00535"/>
    </source>
</evidence>
<dbReference type="RefSeq" id="WP_102516790.1">
    <property type="nucleotide sequence ID" value="NZ_CAWNSM010000035.1"/>
</dbReference>